<dbReference type="AlphaFoldDB" id="A0A0L0FFN9"/>
<evidence type="ECO:0000313" key="3">
    <source>
        <dbReference type="Proteomes" id="UP000054560"/>
    </source>
</evidence>
<reference evidence="2 3" key="1">
    <citation type="submission" date="2011-02" db="EMBL/GenBank/DDBJ databases">
        <title>The Genome Sequence of Sphaeroforma arctica JP610.</title>
        <authorList>
            <consortium name="The Broad Institute Genome Sequencing Platform"/>
            <person name="Russ C."/>
            <person name="Cuomo C."/>
            <person name="Young S.K."/>
            <person name="Zeng Q."/>
            <person name="Gargeya S."/>
            <person name="Alvarado L."/>
            <person name="Berlin A."/>
            <person name="Chapman S.B."/>
            <person name="Chen Z."/>
            <person name="Freedman E."/>
            <person name="Gellesch M."/>
            <person name="Goldberg J."/>
            <person name="Griggs A."/>
            <person name="Gujja S."/>
            <person name="Heilman E."/>
            <person name="Heiman D."/>
            <person name="Howarth C."/>
            <person name="Mehta T."/>
            <person name="Neiman D."/>
            <person name="Pearson M."/>
            <person name="Roberts A."/>
            <person name="Saif S."/>
            <person name="Shea T."/>
            <person name="Shenoy N."/>
            <person name="Sisk P."/>
            <person name="Stolte C."/>
            <person name="Sykes S."/>
            <person name="White J."/>
            <person name="Yandava C."/>
            <person name="Burger G."/>
            <person name="Gray M.W."/>
            <person name="Holland P.W.H."/>
            <person name="King N."/>
            <person name="Lang F.B.F."/>
            <person name="Roger A.J."/>
            <person name="Ruiz-Trillo I."/>
            <person name="Haas B."/>
            <person name="Nusbaum C."/>
            <person name="Birren B."/>
        </authorList>
    </citation>
    <scope>NUCLEOTIDE SEQUENCE [LARGE SCALE GENOMIC DNA]</scope>
    <source>
        <strain evidence="2 3">JP610</strain>
    </source>
</reference>
<keyword evidence="3" id="KW-1185">Reference proteome</keyword>
<dbReference type="RefSeq" id="XP_014149484.1">
    <property type="nucleotide sequence ID" value="XM_014294009.1"/>
</dbReference>
<gene>
    <name evidence="2" type="ORF">SARC_11897</name>
</gene>
<accession>A0A0L0FFN9</accession>
<evidence type="ECO:0000256" key="1">
    <source>
        <dbReference type="SAM" id="MobiDB-lite"/>
    </source>
</evidence>
<dbReference type="EMBL" id="KQ243538">
    <property type="protein sequence ID" value="KNC75582.1"/>
    <property type="molecule type" value="Genomic_DNA"/>
</dbReference>
<dbReference type="GeneID" id="25912401"/>
<protein>
    <submittedName>
        <fullName evidence="2">Uncharacterized protein</fullName>
    </submittedName>
</protein>
<name>A0A0L0FFN9_9EUKA</name>
<sequence length="99" mass="10711">NSGREPSLGGILHAFSALRQSLCAGELSAGTHKRSGPYGPTPKSQYTQTQGTRTSTGKCASTRRREYAHVRTSTVTHSPDAARNAWQRGEYIQHELAVA</sequence>
<feature type="region of interest" description="Disordered" evidence="1">
    <location>
        <begin position="28"/>
        <end position="85"/>
    </location>
</feature>
<organism evidence="2 3">
    <name type="scientific">Sphaeroforma arctica JP610</name>
    <dbReference type="NCBI Taxonomy" id="667725"/>
    <lineage>
        <taxon>Eukaryota</taxon>
        <taxon>Ichthyosporea</taxon>
        <taxon>Ichthyophonida</taxon>
        <taxon>Sphaeroforma</taxon>
    </lineage>
</organism>
<proteinExistence type="predicted"/>
<feature type="non-terminal residue" evidence="2">
    <location>
        <position position="1"/>
    </location>
</feature>
<feature type="compositionally biased region" description="Polar residues" evidence="1">
    <location>
        <begin position="42"/>
        <end position="59"/>
    </location>
</feature>
<evidence type="ECO:0000313" key="2">
    <source>
        <dbReference type="EMBL" id="KNC75582.1"/>
    </source>
</evidence>
<dbReference type="Proteomes" id="UP000054560">
    <property type="component" value="Unassembled WGS sequence"/>
</dbReference>